<evidence type="ECO:0000313" key="2">
    <source>
        <dbReference type="EMBL" id="KAE8347287.1"/>
    </source>
</evidence>
<dbReference type="STRING" id="656916.A0A2G7FIY6"/>
<organism evidence="3 4">
    <name type="scientific">Aspergillus arachidicola</name>
    <dbReference type="NCBI Taxonomy" id="656916"/>
    <lineage>
        <taxon>Eukaryota</taxon>
        <taxon>Fungi</taxon>
        <taxon>Dikarya</taxon>
        <taxon>Ascomycota</taxon>
        <taxon>Pezizomycotina</taxon>
        <taxon>Eurotiomycetes</taxon>
        <taxon>Eurotiomycetidae</taxon>
        <taxon>Eurotiales</taxon>
        <taxon>Aspergillaceae</taxon>
        <taxon>Aspergillus</taxon>
        <taxon>Aspergillus subgen. Circumdati</taxon>
    </lineage>
</organism>
<dbReference type="EMBL" id="ML737113">
    <property type="protein sequence ID" value="KAE8347287.1"/>
    <property type="molecule type" value="Genomic_DNA"/>
</dbReference>
<evidence type="ECO:0000256" key="1">
    <source>
        <dbReference type="SAM" id="MobiDB-lite"/>
    </source>
</evidence>
<dbReference type="EMBL" id="NEXV01000605">
    <property type="protein sequence ID" value="PIG80600.1"/>
    <property type="molecule type" value="Genomic_DNA"/>
</dbReference>
<dbReference type="Proteomes" id="UP000325558">
    <property type="component" value="Unassembled WGS sequence"/>
</dbReference>
<dbReference type="OrthoDB" id="4501419at2759"/>
<reference evidence="2" key="2">
    <citation type="submission" date="2019-04" db="EMBL/GenBank/DDBJ databases">
        <title>Friends and foes A comparative genomics study of 23 Aspergillus species from section Flavi.</title>
        <authorList>
            <consortium name="DOE Joint Genome Institute"/>
            <person name="Kjaerbolling I."/>
            <person name="Vesth T."/>
            <person name="Frisvad J.C."/>
            <person name="Nybo J.L."/>
            <person name="Theobald S."/>
            <person name="Kildgaard S."/>
            <person name="Isbrandt T."/>
            <person name="Kuo A."/>
            <person name="Sato A."/>
            <person name="Lyhne E.K."/>
            <person name="Kogle M.E."/>
            <person name="Wiebenga A."/>
            <person name="Kun R.S."/>
            <person name="Lubbers R.J."/>
            <person name="Makela M.R."/>
            <person name="Barry K."/>
            <person name="Chovatia M."/>
            <person name="Clum A."/>
            <person name="Daum C."/>
            <person name="Haridas S."/>
            <person name="He G."/>
            <person name="LaButti K."/>
            <person name="Lipzen A."/>
            <person name="Mondo S."/>
            <person name="Riley R."/>
            <person name="Salamov A."/>
            <person name="Simmons B.A."/>
            <person name="Magnuson J.K."/>
            <person name="Henrissat B."/>
            <person name="Mortensen U.H."/>
            <person name="Larsen T.O."/>
            <person name="Devries R.P."/>
            <person name="Grigoriev I.V."/>
            <person name="Machida M."/>
            <person name="Baker S.E."/>
            <person name="Andersen M.R."/>
        </authorList>
    </citation>
    <scope>NUCLEOTIDE SEQUENCE</scope>
    <source>
        <strain evidence="2">CBS 117612</strain>
    </source>
</reference>
<gene>
    <name evidence="3" type="ORF">AARAC_007648</name>
    <name evidence="2" type="ORF">BDV24DRAFT_157582</name>
</gene>
<dbReference type="AlphaFoldDB" id="A0A2G7FIY6"/>
<proteinExistence type="predicted"/>
<evidence type="ECO:0000313" key="3">
    <source>
        <dbReference type="EMBL" id="PIG80600.1"/>
    </source>
</evidence>
<evidence type="ECO:0000313" key="4">
    <source>
        <dbReference type="Proteomes" id="UP000231358"/>
    </source>
</evidence>
<keyword evidence="4" id="KW-1185">Reference proteome</keyword>
<accession>A0A2G7FIY6</accession>
<reference evidence="3 4" key="1">
    <citation type="submission" date="2017-05" db="EMBL/GenBank/DDBJ databases">
        <title>Genome sequence for an aflatoxigenic pathogen of Argentinian peanut, Aspergillus arachidicola.</title>
        <authorList>
            <person name="Moore G."/>
            <person name="Beltz S.B."/>
            <person name="Mack B.M."/>
        </authorList>
    </citation>
    <scope>NUCLEOTIDE SEQUENCE [LARGE SCALE GENOMIC DNA]</scope>
    <source>
        <strain evidence="3 4">CBS 117610</strain>
    </source>
</reference>
<name>A0A2G7FIY6_9EURO</name>
<sequence>MQANPTSKMETLTQAVSAGDLILLYAPGQKAYMLFVESSSDSQTSNPKISSIMVSEVEVDYLDKPGHCVVSGPDVYYNEEADDHASGDDHSSQASCDVSGDPLSSYVARFPADSEVQYSVNPHGRDVLKYYWGGDCPFCYMDGWYCPGCGAAREFPDLFGGCAVDQSCPVCYGYDFAMNDKILLREVEEYGCRLWREKSLSKEERTELKREILEMVRERYALIAARRQEMGLSRYDVDDIVKNWFKDDDEE</sequence>
<dbReference type="Proteomes" id="UP000231358">
    <property type="component" value="Unassembled WGS sequence"/>
</dbReference>
<protein>
    <submittedName>
        <fullName evidence="3">Uncharacterized protein</fullName>
    </submittedName>
</protein>
<feature type="region of interest" description="Disordered" evidence="1">
    <location>
        <begin position="79"/>
        <end position="98"/>
    </location>
</feature>